<dbReference type="Proteomes" id="UP000683310">
    <property type="component" value="Chromosome"/>
</dbReference>
<evidence type="ECO:0000313" key="2">
    <source>
        <dbReference type="EMBL" id="QVI18877.1"/>
    </source>
</evidence>
<dbReference type="RefSeq" id="WP_213554914.1">
    <property type="nucleotide sequence ID" value="NZ_JBHZDI010000008.1"/>
</dbReference>
<dbReference type="InterPro" id="IPR016040">
    <property type="entry name" value="NAD(P)-bd_dom"/>
</dbReference>
<evidence type="ECO:0000259" key="1">
    <source>
        <dbReference type="Pfam" id="PF13460"/>
    </source>
</evidence>
<gene>
    <name evidence="2" type="ORF">KHQ06_20435</name>
</gene>
<protein>
    <submittedName>
        <fullName evidence="2">SDR family oxidoreductase</fullName>
    </submittedName>
</protein>
<name>A0ABX8CFZ4_9NOCA</name>
<reference evidence="2 3" key="1">
    <citation type="submission" date="2021-04" db="EMBL/GenBank/DDBJ databases">
        <title>Nocardia tengchongensis.</title>
        <authorList>
            <person name="Zhuang k."/>
            <person name="Ran Y."/>
            <person name="Li W."/>
        </authorList>
    </citation>
    <scope>NUCLEOTIDE SEQUENCE [LARGE SCALE GENOMIC DNA]</scope>
    <source>
        <strain evidence="2 3">CFH S0057</strain>
    </source>
</reference>
<dbReference type="SUPFAM" id="SSF51735">
    <property type="entry name" value="NAD(P)-binding Rossmann-fold domains"/>
    <property type="match status" value="1"/>
</dbReference>
<accession>A0ABX8CFZ4</accession>
<organism evidence="2 3">
    <name type="scientific">Nocardia tengchongensis</name>
    <dbReference type="NCBI Taxonomy" id="2055889"/>
    <lineage>
        <taxon>Bacteria</taxon>
        <taxon>Bacillati</taxon>
        <taxon>Actinomycetota</taxon>
        <taxon>Actinomycetes</taxon>
        <taxon>Mycobacteriales</taxon>
        <taxon>Nocardiaceae</taxon>
        <taxon>Nocardia</taxon>
    </lineage>
</organism>
<evidence type="ECO:0000313" key="3">
    <source>
        <dbReference type="Proteomes" id="UP000683310"/>
    </source>
</evidence>
<feature type="domain" description="NAD(P)-binding" evidence="1">
    <location>
        <begin position="9"/>
        <end position="185"/>
    </location>
</feature>
<dbReference type="Pfam" id="PF13460">
    <property type="entry name" value="NAD_binding_10"/>
    <property type="match status" value="1"/>
</dbReference>
<proteinExistence type="predicted"/>
<dbReference type="Gene3D" id="3.40.50.720">
    <property type="entry name" value="NAD(P)-binding Rossmann-like Domain"/>
    <property type="match status" value="1"/>
</dbReference>
<dbReference type="EMBL" id="CP074371">
    <property type="protein sequence ID" value="QVI18877.1"/>
    <property type="molecule type" value="Genomic_DNA"/>
</dbReference>
<sequence>MAKTVLVTGGTGTLGTLVTPLLRQAGLRVRVLSRAAREATDGIEFVAGDLQTGAGIAEAVRGVDTVLHLAGTNKGDGEKARVLVDAINAAGLFPHLVYISVVGAERVPVESAIDRQVMAYMASKRDAELVVENSGLPWTTLRATQFHDLLFTMVSALAKMPVVPAFDFRFQPIETAEVAARLVELVQGEPAGLVEEIGGPRIYTMKELERSYLEATGRRRPVFTLKAPGKAARVYAAGGNLTPDHAVGERTWEDFLAAKLAAAAA</sequence>
<dbReference type="InterPro" id="IPR051207">
    <property type="entry name" value="ComplexI_NDUFA9_subunit"/>
</dbReference>
<dbReference type="PANTHER" id="PTHR12126">
    <property type="entry name" value="NADH-UBIQUINONE OXIDOREDUCTASE 39 KDA SUBUNIT-RELATED"/>
    <property type="match status" value="1"/>
</dbReference>
<keyword evidence="3" id="KW-1185">Reference proteome</keyword>
<dbReference type="PANTHER" id="PTHR12126:SF11">
    <property type="entry name" value="NADH DEHYDROGENASE [UBIQUINONE] 1 ALPHA SUBCOMPLEX SUBUNIT 9, MITOCHONDRIAL"/>
    <property type="match status" value="1"/>
</dbReference>
<dbReference type="InterPro" id="IPR036291">
    <property type="entry name" value="NAD(P)-bd_dom_sf"/>
</dbReference>